<dbReference type="InterPro" id="IPR050491">
    <property type="entry name" value="AmpC-like"/>
</dbReference>
<evidence type="ECO:0000259" key="3">
    <source>
        <dbReference type="Pfam" id="PF00144"/>
    </source>
</evidence>
<dbReference type="EMBL" id="ML211007">
    <property type="protein sequence ID" value="TFK92001.1"/>
    <property type="molecule type" value="Genomic_DNA"/>
</dbReference>
<dbReference type="PANTHER" id="PTHR46825:SF9">
    <property type="entry name" value="BETA-LACTAMASE-RELATED DOMAIN-CONTAINING PROTEIN"/>
    <property type="match status" value="1"/>
</dbReference>
<evidence type="ECO:0000256" key="2">
    <source>
        <dbReference type="SAM" id="SignalP"/>
    </source>
</evidence>
<dbReference type="InterPro" id="IPR001466">
    <property type="entry name" value="Beta-lactam-related"/>
</dbReference>
<keyword evidence="5" id="KW-1185">Reference proteome</keyword>
<dbReference type="Gene3D" id="3.40.710.10">
    <property type="entry name" value="DD-peptidase/beta-lactamase superfamily"/>
    <property type="match status" value="1"/>
</dbReference>
<feature type="signal peptide" evidence="2">
    <location>
        <begin position="1"/>
        <end position="18"/>
    </location>
</feature>
<evidence type="ECO:0000313" key="4">
    <source>
        <dbReference type="EMBL" id="TFK92001.1"/>
    </source>
</evidence>
<dbReference type="Proteomes" id="UP000308197">
    <property type="component" value="Unassembled WGS sequence"/>
</dbReference>
<dbReference type="AlphaFoldDB" id="A0A5C3PRD4"/>
<feature type="chain" id="PRO_5023129375" evidence="2">
    <location>
        <begin position="19"/>
        <end position="596"/>
    </location>
</feature>
<evidence type="ECO:0000256" key="1">
    <source>
        <dbReference type="ARBA" id="ARBA00038215"/>
    </source>
</evidence>
<name>A0A5C3PRD4_9APHY</name>
<dbReference type="Pfam" id="PF00144">
    <property type="entry name" value="Beta-lactamase"/>
    <property type="match status" value="1"/>
</dbReference>
<dbReference type="InParanoid" id="A0A5C3PRD4"/>
<dbReference type="PANTHER" id="PTHR46825">
    <property type="entry name" value="D-ALANYL-D-ALANINE-CARBOXYPEPTIDASE/ENDOPEPTIDASE AMPH"/>
    <property type="match status" value="1"/>
</dbReference>
<protein>
    <submittedName>
        <fullName evidence="4">Beta-lactamase/transpeptidase-like protein</fullName>
    </submittedName>
</protein>
<feature type="domain" description="Beta-lactamase-related" evidence="3">
    <location>
        <begin position="48"/>
        <end position="397"/>
    </location>
</feature>
<organism evidence="4 5">
    <name type="scientific">Polyporus arcularius HHB13444</name>
    <dbReference type="NCBI Taxonomy" id="1314778"/>
    <lineage>
        <taxon>Eukaryota</taxon>
        <taxon>Fungi</taxon>
        <taxon>Dikarya</taxon>
        <taxon>Basidiomycota</taxon>
        <taxon>Agaricomycotina</taxon>
        <taxon>Agaricomycetes</taxon>
        <taxon>Polyporales</taxon>
        <taxon>Polyporaceae</taxon>
        <taxon>Polyporus</taxon>
    </lineage>
</organism>
<dbReference type="STRING" id="1314778.A0A5C3PRD4"/>
<sequence>MRALVIVAHVALAFLCSASPLFDEEQVLFDAIPVGNHRVVITPQLSAYVKNALQTASIPGLSMGIVRLAEGRHLPAVELAAWGKQTEDGDGEDLTPDALFAIASCSKAFLVAAVGLLIDDYAHGRNVTPLPGSMRLLSWDTKMHHLLPDEWSFPEEWAENTLSLRDAFSHLSGLPRHDYSYRPGDTIGDVLRRLRHLPHAYELREQWMYNNQMFMFGAHIVAKLTNAPYRSFVESRIFNPLNMSSTTFSPSTAAKTGRLTQTWTRGSRRVPFWFPDEVAELFAGAGGIISSAEDMTKWLAVLLNEGTDPTTNTTIIPQAAFTEMITARTIVSGVAVGDLSIMGYGMGWFRMSYRGHDVVWHFGAIPGFSLLVAFLPADNLGAVLLANMDEKQDDNMRMLYRVIDEALGLSHDEEPTVSPVRPETAAYTEDGLIHALEEIVPVEALPLNLETYTGTYEDCAYGELTLCGPSSTSEYCSQVLADFAAVDAAQHIPPSEHGLIAAWDRAWSTHVRLRHTSGNSFVATFPRLFPQGYGRNTTPFEFWDSQISVGRAEFVLRDGEVVGFALVTEEQAAAARAKRTGGSLRDIADAWFRRTA</sequence>
<proteinExistence type="inferred from homology"/>
<gene>
    <name evidence="4" type="ORF">K466DRAFT_540631</name>
</gene>
<accession>A0A5C3PRD4</accession>
<reference evidence="4 5" key="1">
    <citation type="journal article" date="2019" name="Nat. Ecol. Evol.">
        <title>Megaphylogeny resolves global patterns of mushroom evolution.</title>
        <authorList>
            <person name="Varga T."/>
            <person name="Krizsan K."/>
            <person name="Foldi C."/>
            <person name="Dima B."/>
            <person name="Sanchez-Garcia M."/>
            <person name="Sanchez-Ramirez S."/>
            <person name="Szollosi G.J."/>
            <person name="Szarkandi J.G."/>
            <person name="Papp V."/>
            <person name="Albert L."/>
            <person name="Andreopoulos W."/>
            <person name="Angelini C."/>
            <person name="Antonin V."/>
            <person name="Barry K.W."/>
            <person name="Bougher N.L."/>
            <person name="Buchanan P."/>
            <person name="Buyck B."/>
            <person name="Bense V."/>
            <person name="Catcheside P."/>
            <person name="Chovatia M."/>
            <person name="Cooper J."/>
            <person name="Damon W."/>
            <person name="Desjardin D."/>
            <person name="Finy P."/>
            <person name="Geml J."/>
            <person name="Haridas S."/>
            <person name="Hughes K."/>
            <person name="Justo A."/>
            <person name="Karasinski D."/>
            <person name="Kautmanova I."/>
            <person name="Kiss B."/>
            <person name="Kocsube S."/>
            <person name="Kotiranta H."/>
            <person name="LaButti K.M."/>
            <person name="Lechner B.E."/>
            <person name="Liimatainen K."/>
            <person name="Lipzen A."/>
            <person name="Lukacs Z."/>
            <person name="Mihaltcheva S."/>
            <person name="Morgado L.N."/>
            <person name="Niskanen T."/>
            <person name="Noordeloos M.E."/>
            <person name="Ohm R.A."/>
            <person name="Ortiz-Santana B."/>
            <person name="Ovrebo C."/>
            <person name="Racz N."/>
            <person name="Riley R."/>
            <person name="Savchenko A."/>
            <person name="Shiryaev A."/>
            <person name="Soop K."/>
            <person name="Spirin V."/>
            <person name="Szebenyi C."/>
            <person name="Tomsovsky M."/>
            <person name="Tulloss R.E."/>
            <person name="Uehling J."/>
            <person name="Grigoriev I.V."/>
            <person name="Vagvolgyi C."/>
            <person name="Papp T."/>
            <person name="Martin F.M."/>
            <person name="Miettinen O."/>
            <person name="Hibbett D.S."/>
            <person name="Nagy L.G."/>
        </authorList>
    </citation>
    <scope>NUCLEOTIDE SEQUENCE [LARGE SCALE GENOMIC DNA]</scope>
    <source>
        <strain evidence="4 5">HHB13444</strain>
    </source>
</reference>
<dbReference type="InterPro" id="IPR012338">
    <property type="entry name" value="Beta-lactam/transpept-like"/>
</dbReference>
<keyword evidence="2" id="KW-0732">Signal</keyword>
<evidence type="ECO:0000313" key="5">
    <source>
        <dbReference type="Proteomes" id="UP000308197"/>
    </source>
</evidence>
<dbReference type="SUPFAM" id="SSF56601">
    <property type="entry name" value="beta-lactamase/transpeptidase-like"/>
    <property type="match status" value="1"/>
</dbReference>
<comment type="similarity">
    <text evidence="1">Belongs to the peptidase S12 family.</text>
</comment>